<keyword evidence="11 18" id="KW-0418">Kinase</keyword>
<evidence type="ECO:0000256" key="17">
    <source>
        <dbReference type="NCBIfam" id="TIGR01064"/>
    </source>
</evidence>
<dbReference type="NCBIfam" id="TIGR01064">
    <property type="entry name" value="pyruv_kin"/>
    <property type="match status" value="1"/>
</dbReference>
<dbReference type="RefSeq" id="WP_264848917.1">
    <property type="nucleotide sequence ID" value="NZ_BRXR01000001.1"/>
</dbReference>
<comment type="cofactor">
    <cofactor evidence="2">
        <name>K(+)</name>
        <dbReference type="ChEBI" id="CHEBI:29103"/>
    </cofactor>
</comment>
<evidence type="ECO:0000313" key="23">
    <source>
        <dbReference type="Proteomes" id="UP001208567"/>
    </source>
</evidence>
<dbReference type="Pfam" id="PF02887">
    <property type="entry name" value="PK_C"/>
    <property type="match status" value="1"/>
</dbReference>
<evidence type="ECO:0000256" key="3">
    <source>
        <dbReference type="ARBA" id="ARBA00004997"/>
    </source>
</evidence>
<evidence type="ECO:0000259" key="20">
    <source>
        <dbReference type="Pfam" id="PF00391"/>
    </source>
</evidence>
<feature type="domain" description="Pyruvate kinase C-terminal" evidence="21">
    <location>
        <begin position="357"/>
        <end position="470"/>
    </location>
</feature>
<dbReference type="InterPro" id="IPR015813">
    <property type="entry name" value="Pyrv/PenolPyrv_kinase-like_dom"/>
</dbReference>
<evidence type="ECO:0000256" key="10">
    <source>
        <dbReference type="ARBA" id="ARBA00022741"/>
    </source>
</evidence>
<dbReference type="PRINTS" id="PR01050">
    <property type="entry name" value="PYRUVTKNASE"/>
</dbReference>
<comment type="caution">
    <text evidence="22">The sequence shown here is derived from an EMBL/GenBank/DDBJ whole genome shotgun (WGS) entry which is preliminary data.</text>
</comment>
<gene>
    <name evidence="22" type="primary">pykF</name>
    <name evidence="22" type="ORF">bsdE14_10380</name>
</gene>
<evidence type="ECO:0000256" key="1">
    <source>
        <dbReference type="ARBA" id="ARBA00001946"/>
    </source>
</evidence>
<protein>
    <recommendedName>
        <fullName evidence="7 17">Pyruvate kinase</fullName>
        <ecNumber evidence="6 17">2.7.1.40</ecNumber>
    </recommendedName>
</protein>
<keyword evidence="15 18" id="KW-0324">Glycolysis</keyword>
<dbReference type="EC" id="2.7.1.40" evidence="6 17"/>
<evidence type="ECO:0000313" key="22">
    <source>
        <dbReference type="EMBL" id="GLC29628.1"/>
    </source>
</evidence>
<dbReference type="Gene3D" id="3.20.20.60">
    <property type="entry name" value="Phosphoenolpyruvate-binding domains"/>
    <property type="match status" value="1"/>
</dbReference>
<dbReference type="SUPFAM" id="SSF52009">
    <property type="entry name" value="Phosphohistidine domain"/>
    <property type="match status" value="1"/>
</dbReference>
<keyword evidence="8 18" id="KW-0808">Transferase</keyword>
<proteinExistence type="inferred from homology"/>
<dbReference type="Pfam" id="PF00224">
    <property type="entry name" value="PK"/>
    <property type="match status" value="1"/>
</dbReference>
<organism evidence="22 23">
    <name type="scientific">Clostridium omnivorum</name>
    <dbReference type="NCBI Taxonomy" id="1604902"/>
    <lineage>
        <taxon>Bacteria</taxon>
        <taxon>Bacillati</taxon>
        <taxon>Bacillota</taxon>
        <taxon>Clostridia</taxon>
        <taxon>Eubacteriales</taxon>
        <taxon>Clostridiaceae</taxon>
        <taxon>Clostridium</taxon>
    </lineage>
</organism>
<evidence type="ECO:0000256" key="13">
    <source>
        <dbReference type="ARBA" id="ARBA00022842"/>
    </source>
</evidence>
<dbReference type="InterPro" id="IPR036637">
    <property type="entry name" value="Phosphohistidine_dom_sf"/>
</dbReference>
<dbReference type="InterPro" id="IPR040442">
    <property type="entry name" value="Pyrv_kinase-like_dom_sf"/>
</dbReference>
<evidence type="ECO:0000256" key="5">
    <source>
        <dbReference type="ARBA" id="ARBA00008663"/>
    </source>
</evidence>
<keyword evidence="14" id="KW-0630">Potassium</keyword>
<dbReference type="Pfam" id="PF00391">
    <property type="entry name" value="PEP-utilizers"/>
    <property type="match status" value="1"/>
</dbReference>
<comment type="pathway">
    <text evidence="3 18">Carbohydrate degradation; glycolysis; pyruvate from D-glyceraldehyde 3-phosphate: step 5/5.</text>
</comment>
<dbReference type="InterPro" id="IPR001697">
    <property type="entry name" value="Pyr_Knase"/>
</dbReference>
<dbReference type="InterPro" id="IPR011037">
    <property type="entry name" value="Pyrv_Knase-like_insert_dom_sf"/>
</dbReference>
<dbReference type="NCBIfam" id="NF004978">
    <property type="entry name" value="PRK06354.1"/>
    <property type="match status" value="1"/>
</dbReference>
<evidence type="ECO:0000256" key="7">
    <source>
        <dbReference type="ARBA" id="ARBA00018587"/>
    </source>
</evidence>
<dbReference type="SUPFAM" id="SSF50800">
    <property type="entry name" value="PK beta-barrel domain-like"/>
    <property type="match status" value="1"/>
</dbReference>
<dbReference type="EMBL" id="BRXR01000001">
    <property type="protein sequence ID" value="GLC29628.1"/>
    <property type="molecule type" value="Genomic_DNA"/>
</dbReference>
<dbReference type="GO" id="GO:0016301">
    <property type="term" value="F:kinase activity"/>
    <property type="evidence" value="ECO:0007669"/>
    <property type="project" value="UniProtKB-KW"/>
</dbReference>
<keyword evidence="12" id="KW-0067">ATP-binding</keyword>
<evidence type="ECO:0000259" key="19">
    <source>
        <dbReference type="Pfam" id="PF00224"/>
    </source>
</evidence>
<evidence type="ECO:0000259" key="21">
    <source>
        <dbReference type="Pfam" id="PF02887"/>
    </source>
</evidence>
<dbReference type="Gene3D" id="3.50.30.10">
    <property type="entry name" value="Phosphohistidine domain"/>
    <property type="match status" value="1"/>
</dbReference>
<evidence type="ECO:0000256" key="4">
    <source>
        <dbReference type="ARBA" id="ARBA00006237"/>
    </source>
</evidence>
<dbReference type="InterPro" id="IPR015795">
    <property type="entry name" value="Pyrv_Knase_C"/>
</dbReference>
<dbReference type="SUPFAM" id="SSF52935">
    <property type="entry name" value="PK C-terminal domain-like"/>
    <property type="match status" value="1"/>
</dbReference>
<sequence length="585" mass="63044">MRKTKIICTIGPKSENPEVLSKLIEAGMNASRHNFSHGDHEEHGKRIGLVKELRSKYNKPIAIILDTKGPEIRTGKFEGGSVELKEGTPFTVVCGEEVLGNDTICSVSYEGLYKDVKVGDSILIADGLVGLEVKTVEGKRISCTVKNSGSLGDNKNVNVPGVITTLPAVTEKDMDDLKFGIQEGIDMVAASFIRKAADVLAIRKFLEEHGGSDVLIFSKIENHEGVNNIDEIIKFSDGIMVARGDLGVEIPTEDVPVVQKMIIEKCNEAGKPVITATQMLDSMIKNPRPTRAEASDVANAIFDGTDAIMLSGETANGKYPVETVATMARIAERAEKSLNYEEKLKRRRRNHIPNVPNAISLATCNTAMDLKAAAIITATQSGHTAKMISTYRPECPIIAVTPYEGVARKLALNWGVFPIVANKMESTDELIDVSANIALETGYIKKGELVVIAAGIPVNYAGTTNMMKVHVVGDILVQGKGKGSKPGYGAVNIVKDFKQAQEVIQEGDILVAKSVDIEYLDLLDKVEGVVVEDEAIAAEFAIECVSREIPVILDATGATEILKTGSFITLDARRGLIYGGKVNLV</sequence>
<evidence type="ECO:0000256" key="2">
    <source>
        <dbReference type="ARBA" id="ARBA00001958"/>
    </source>
</evidence>
<dbReference type="Gene3D" id="3.40.1380.20">
    <property type="entry name" value="Pyruvate kinase, C-terminal domain"/>
    <property type="match status" value="1"/>
</dbReference>
<evidence type="ECO:0000256" key="11">
    <source>
        <dbReference type="ARBA" id="ARBA00022777"/>
    </source>
</evidence>
<comment type="catalytic activity">
    <reaction evidence="18">
        <text>pyruvate + ATP = phosphoenolpyruvate + ADP + H(+)</text>
        <dbReference type="Rhea" id="RHEA:18157"/>
        <dbReference type="ChEBI" id="CHEBI:15361"/>
        <dbReference type="ChEBI" id="CHEBI:15378"/>
        <dbReference type="ChEBI" id="CHEBI:30616"/>
        <dbReference type="ChEBI" id="CHEBI:58702"/>
        <dbReference type="ChEBI" id="CHEBI:456216"/>
        <dbReference type="EC" id="2.7.1.40"/>
    </reaction>
</comment>
<dbReference type="PANTHER" id="PTHR11817">
    <property type="entry name" value="PYRUVATE KINASE"/>
    <property type="match status" value="1"/>
</dbReference>
<dbReference type="InterPro" id="IPR036918">
    <property type="entry name" value="Pyrv_Knase_C_sf"/>
</dbReference>
<dbReference type="SUPFAM" id="SSF51621">
    <property type="entry name" value="Phosphoenolpyruvate/pyruvate domain"/>
    <property type="match status" value="1"/>
</dbReference>
<dbReference type="InterPro" id="IPR008279">
    <property type="entry name" value="PEP-util_enz_mobile_dom"/>
</dbReference>
<feature type="domain" description="Pyruvate kinase barrel" evidence="19">
    <location>
        <begin position="1"/>
        <end position="324"/>
    </location>
</feature>
<keyword evidence="23" id="KW-1185">Reference proteome</keyword>
<evidence type="ECO:0000256" key="12">
    <source>
        <dbReference type="ARBA" id="ARBA00022840"/>
    </source>
</evidence>
<evidence type="ECO:0000256" key="18">
    <source>
        <dbReference type="RuleBase" id="RU000504"/>
    </source>
</evidence>
<dbReference type="InterPro" id="IPR015793">
    <property type="entry name" value="Pyrv_Knase_brl"/>
</dbReference>
<dbReference type="InterPro" id="IPR015806">
    <property type="entry name" value="Pyrv_Knase_insert_dom_sf"/>
</dbReference>
<feature type="domain" description="PEP-utilising enzyme mobile" evidence="20">
    <location>
        <begin position="504"/>
        <end position="575"/>
    </location>
</feature>
<evidence type="ECO:0000256" key="14">
    <source>
        <dbReference type="ARBA" id="ARBA00022958"/>
    </source>
</evidence>
<evidence type="ECO:0000256" key="15">
    <source>
        <dbReference type="ARBA" id="ARBA00023152"/>
    </source>
</evidence>
<keyword evidence="13 18" id="KW-0460">Magnesium</keyword>
<evidence type="ECO:0000256" key="6">
    <source>
        <dbReference type="ARBA" id="ARBA00012142"/>
    </source>
</evidence>
<dbReference type="Gene3D" id="2.40.33.10">
    <property type="entry name" value="PK beta-barrel domain-like"/>
    <property type="match status" value="1"/>
</dbReference>
<comment type="similarity">
    <text evidence="5 18">Belongs to the pyruvate kinase family.</text>
</comment>
<keyword evidence="16 22" id="KW-0670">Pyruvate</keyword>
<evidence type="ECO:0000256" key="8">
    <source>
        <dbReference type="ARBA" id="ARBA00022679"/>
    </source>
</evidence>
<evidence type="ECO:0000256" key="16">
    <source>
        <dbReference type="ARBA" id="ARBA00023317"/>
    </source>
</evidence>
<keyword evidence="10" id="KW-0547">Nucleotide-binding</keyword>
<comment type="cofactor">
    <cofactor evidence="1">
        <name>Mg(2+)</name>
        <dbReference type="ChEBI" id="CHEBI:18420"/>
    </cofactor>
</comment>
<dbReference type="NCBIfam" id="NF004491">
    <property type="entry name" value="PRK05826.1"/>
    <property type="match status" value="1"/>
</dbReference>
<evidence type="ECO:0000256" key="9">
    <source>
        <dbReference type="ARBA" id="ARBA00022723"/>
    </source>
</evidence>
<comment type="similarity">
    <text evidence="4">In the C-terminal section; belongs to the PEP-utilizing enzyme family.</text>
</comment>
<keyword evidence="9" id="KW-0479">Metal-binding</keyword>
<dbReference type="Proteomes" id="UP001208567">
    <property type="component" value="Unassembled WGS sequence"/>
</dbReference>
<reference evidence="22 23" key="1">
    <citation type="journal article" date="2024" name="Int. J. Syst. Evol. Microbiol.">
        <title>Clostridium omnivorum sp. nov., isolated from anoxic soil under the treatment of reductive soil disinfestation.</title>
        <authorList>
            <person name="Ueki A."/>
            <person name="Tonouchi A."/>
            <person name="Kaku N."/>
            <person name="Honma S."/>
            <person name="Ueki K."/>
        </authorList>
    </citation>
    <scope>NUCLEOTIDE SEQUENCE [LARGE SCALE GENOMIC DNA]</scope>
    <source>
        <strain evidence="22 23">E14</strain>
    </source>
</reference>
<name>A0ABQ5N337_9CLOT</name>
<accession>A0ABQ5N337</accession>